<dbReference type="HOGENOM" id="CLU_1594965_0_0_1"/>
<feature type="region of interest" description="Disordered" evidence="1">
    <location>
        <begin position="115"/>
        <end position="167"/>
    </location>
</feature>
<organism evidence="2 3">
    <name type="scientific">Mixia osmundae (strain CBS 9802 / IAM 14324 / JCM 22182 / KY 12970)</name>
    <dbReference type="NCBI Taxonomy" id="764103"/>
    <lineage>
        <taxon>Eukaryota</taxon>
        <taxon>Fungi</taxon>
        <taxon>Dikarya</taxon>
        <taxon>Basidiomycota</taxon>
        <taxon>Pucciniomycotina</taxon>
        <taxon>Mixiomycetes</taxon>
        <taxon>Mixiales</taxon>
        <taxon>Mixiaceae</taxon>
        <taxon>Mixia</taxon>
    </lineage>
</organism>
<proteinExistence type="predicted"/>
<dbReference type="Proteomes" id="UP000009131">
    <property type="component" value="Unassembled WGS sequence"/>
</dbReference>
<dbReference type="InParanoid" id="G7E8X4"/>
<dbReference type="eggNOG" id="ENOG502S71P">
    <property type="taxonomic scope" value="Eukaryota"/>
</dbReference>
<dbReference type="AlphaFoldDB" id="G7E8X4"/>
<evidence type="ECO:0000313" key="2">
    <source>
        <dbReference type="EMBL" id="GAA99592.1"/>
    </source>
</evidence>
<feature type="compositionally biased region" description="Basic residues" evidence="1">
    <location>
        <begin position="156"/>
        <end position="167"/>
    </location>
</feature>
<dbReference type="OrthoDB" id="5876637at2759"/>
<gene>
    <name evidence="2" type="primary">Mo06293</name>
    <name evidence="2" type="ORF">E5Q_06293</name>
</gene>
<sequence>MPHKRAKKSIRDVQSQQRGNDLPPSEKTTQGRKDLGGLSKTMYRVLNAEKIRNERRQRLANATEPAKDAETRSAVQSRQALKAKAKELKQLPGESDRQFNLRVENTLQPGILKAMRTSKARAKSDKVVAHKKTAKQAAPATEALNSEQASDEQKKPSRLLRLHNRSD</sequence>
<feature type="region of interest" description="Disordered" evidence="1">
    <location>
        <begin position="1"/>
        <end position="41"/>
    </location>
</feature>
<name>G7E8X4_MIXOS</name>
<evidence type="ECO:0000256" key="1">
    <source>
        <dbReference type="SAM" id="MobiDB-lite"/>
    </source>
</evidence>
<feature type="compositionally biased region" description="Basic and acidic residues" evidence="1">
    <location>
        <begin position="84"/>
        <end position="97"/>
    </location>
</feature>
<reference evidence="2 3" key="1">
    <citation type="journal article" date="2011" name="J. Gen. Appl. Microbiol.">
        <title>Draft genome sequencing of the enigmatic basidiomycete Mixia osmundae.</title>
        <authorList>
            <person name="Nishida H."/>
            <person name="Nagatsuka Y."/>
            <person name="Sugiyama J."/>
        </authorList>
    </citation>
    <scope>NUCLEOTIDE SEQUENCE [LARGE SCALE GENOMIC DNA]</scope>
    <source>
        <strain evidence="3">CBS 9802 / IAM 14324 / JCM 22182 / KY 12970</strain>
    </source>
</reference>
<dbReference type="STRING" id="764103.G7E8X4"/>
<protein>
    <submittedName>
        <fullName evidence="2">Uncharacterized protein</fullName>
    </submittedName>
</protein>
<evidence type="ECO:0000313" key="3">
    <source>
        <dbReference type="Proteomes" id="UP000009131"/>
    </source>
</evidence>
<keyword evidence="3" id="KW-1185">Reference proteome</keyword>
<reference evidence="2 3" key="2">
    <citation type="journal article" date="2012" name="Open Biol.">
        <title>Characteristics of nucleosomes and linker DNA regions on the genome of the basidiomycete Mixia osmundae revealed by mono- and dinucleosome mapping.</title>
        <authorList>
            <person name="Nishida H."/>
            <person name="Kondo S."/>
            <person name="Matsumoto T."/>
            <person name="Suzuki Y."/>
            <person name="Yoshikawa H."/>
            <person name="Taylor T.D."/>
            <person name="Sugiyama J."/>
        </authorList>
    </citation>
    <scope>NUCLEOTIDE SEQUENCE [LARGE SCALE GENOMIC DNA]</scope>
    <source>
        <strain evidence="3">CBS 9802 / IAM 14324 / JCM 22182 / KY 12970</strain>
    </source>
</reference>
<dbReference type="EMBL" id="BABT02000220">
    <property type="protein sequence ID" value="GAA99592.1"/>
    <property type="molecule type" value="Genomic_DNA"/>
</dbReference>
<feature type="region of interest" description="Disordered" evidence="1">
    <location>
        <begin position="54"/>
        <end position="97"/>
    </location>
</feature>
<comment type="caution">
    <text evidence="2">The sequence shown here is derived from an EMBL/GenBank/DDBJ whole genome shotgun (WGS) entry which is preliminary data.</text>
</comment>
<accession>G7E8X4</accession>